<dbReference type="Proteomes" id="UP000239757">
    <property type="component" value="Unassembled WGS sequence"/>
</dbReference>
<evidence type="ECO:0000313" key="1">
    <source>
        <dbReference type="EMBL" id="PPS15516.1"/>
    </source>
</evidence>
<dbReference type="AlphaFoldDB" id="A0A2P5YIV8"/>
<name>A0A2P5YIV8_GOSBA</name>
<reference evidence="1 2" key="1">
    <citation type="submission" date="2015-01" db="EMBL/GenBank/DDBJ databases">
        <title>Genome of allotetraploid Gossypium barbadense reveals genomic plasticity and fiber elongation in cotton evolution.</title>
        <authorList>
            <person name="Chen X."/>
            <person name="Liu X."/>
            <person name="Zhao B."/>
            <person name="Zheng H."/>
            <person name="Hu Y."/>
            <person name="Lu G."/>
            <person name="Yang C."/>
            <person name="Chen J."/>
            <person name="Shan C."/>
            <person name="Zhang L."/>
            <person name="Zhou Y."/>
            <person name="Wang L."/>
            <person name="Guo W."/>
            <person name="Bai Y."/>
            <person name="Ruan J."/>
            <person name="Shangguan X."/>
            <person name="Mao Y."/>
            <person name="Jiang J."/>
            <person name="Zhu Y."/>
            <person name="Lei J."/>
            <person name="Kang H."/>
            <person name="Chen S."/>
            <person name="He X."/>
            <person name="Wang R."/>
            <person name="Wang Y."/>
            <person name="Chen J."/>
            <person name="Wang L."/>
            <person name="Yu S."/>
            <person name="Wang B."/>
            <person name="Wei J."/>
            <person name="Song S."/>
            <person name="Lu X."/>
            <person name="Gao Z."/>
            <person name="Gu W."/>
            <person name="Deng X."/>
            <person name="Ma D."/>
            <person name="Wang S."/>
            <person name="Liang W."/>
            <person name="Fang L."/>
            <person name="Cai C."/>
            <person name="Zhu X."/>
            <person name="Zhou B."/>
            <person name="Zhang Y."/>
            <person name="Chen Z."/>
            <person name="Xu S."/>
            <person name="Zhu R."/>
            <person name="Wang S."/>
            <person name="Zhang T."/>
            <person name="Zhao G."/>
        </authorList>
    </citation>
    <scope>NUCLEOTIDE SEQUENCE [LARGE SCALE GENOMIC DNA]</scope>
    <source>
        <strain evidence="2">cv. Xinhai21</strain>
        <tissue evidence="1">Leaf</tissue>
    </source>
</reference>
<proteinExistence type="predicted"/>
<protein>
    <submittedName>
        <fullName evidence="1">Uncharacterized protein</fullName>
    </submittedName>
</protein>
<gene>
    <name evidence="1" type="ORF">GOBAR_AA05064</name>
</gene>
<accession>A0A2P5YIV8</accession>
<organism evidence="1 2">
    <name type="scientific">Gossypium barbadense</name>
    <name type="common">Sea Island cotton</name>
    <name type="synonym">Hibiscus barbadensis</name>
    <dbReference type="NCBI Taxonomy" id="3634"/>
    <lineage>
        <taxon>Eukaryota</taxon>
        <taxon>Viridiplantae</taxon>
        <taxon>Streptophyta</taxon>
        <taxon>Embryophyta</taxon>
        <taxon>Tracheophyta</taxon>
        <taxon>Spermatophyta</taxon>
        <taxon>Magnoliopsida</taxon>
        <taxon>eudicotyledons</taxon>
        <taxon>Gunneridae</taxon>
        <taxon>Pentapetalae</taxon>
        <taxon>rosids</taxon>
        <taxon>malvids</taxon>
        <taxon>Malvales</taxon>
        <taxon>Malvaceae</taxon>
        <taxon>Malvoideae</taxon>
        <taxon>Gossypium</taxon>
    </lineage>
</organism>
<evidence type="ECO:0000313" key="2">
    <source>
        <dbReference type="Proteomes" id="UP000239757"/>
    </source>
</evidence>
<dbReference type="EMBL" id="KZ663144">
    <property type="protein sequence ID" value="PPS15516.1"/>
    <property type="molecule type" value="Genomic_DNA"/>
</dbReference>
<sequence>MINKENAIRILLVRGNAVWAGMHGALDEWGEKCKKEKRGRVKGAHGAGGLGVVASLDRRGECGVSEVKGEGGRVRGLGMVRKESGRGSLGSLGLTEEEGGGWNRVLKAYVD</sequence>